<dbReference type="PANTHER" id="PTHR10688:SF20">
    <property type="entry name" value="PWWP DOMAIN-CONTAINING PROTEIN"/>
    <property type="match status" value="1"/>
</dbReference>
<evidence type="ECO:0000313" key="4">
    <source>
        <dbReference type="Proteomes" id="UP000224567"/>
    </source>
</evidence>
<evidence type="ECO:0000259" key="2">
    <source>
        <dbReference type="PROSITE" id="PS50812"/>
    </source>
</evidence>
<dbReference type="Proteomes" id="UP000224567">
    <property type="component" value="Unassembled WGS sequence"/>
</dbReference>
<protein>
    <recommendedName>
        <fullName evidence="2">PWWP domain-containing protein</fullName>
    </recommendedName>
</protein>
<name>A0A2G2VP32_CAPBA</name>
<proteinExistence type="predicted"/>
<keyword evidence="4" id="KW-1185">Reference proteome</keyword>
<dbReference type="SMART" id="SM00293">
    <property type="entry name" value="PWWP"/>
    <property type="match status" value="1"/>
</dbReference>
<comment type="caution">
    <text evidence="3">The sequence shown here is derived from an EMBL/GenBank/DDBJ whole genome shotgun (WGS) entry which is preliminary data.</text>
</comment>
<dbReference type="CDD" id="cd05162">
    <property type="entry name" value="PWWP"/>
    <property type="match status" value="1"/>
</dbReference>
<dbReference type="AlphaFoldDB" id="A0A2G2VP32"/>
<feature type="region of interest" description="Disordered" evidence="1">
    <location>
        <begin position="600"/>
        <end position="634"/>
    </location>
</feature>
<accession>A0A2G2VP32</accession>
<sequence length="1025" mass="114412">MSMSHIDLGEKIESNKSFWNGYNSQNESYPQGTTLHLESYPLLNPGRAPVLYESKTRPVSLGTSRIHSSYPCLPGQIAGTMPPNNVSLSKQVQKNNKQAPATNSESSGSKVDLSTDSTGLLVLLVLQCDSVAFLCGNILILHCGEVVNSLKMESDKSKGTGSSSTDMCSLVEFKGFNGKSCGVGPDKYDTTKLKGRGEVHIADVGKIISPVGVKKVELCAKENQQTSMKDGLDKFEPSLLRSDEGTSLEMLTSLKQGESKNVFGLGDLVWAKVRSHPWWPGQIYDESLIPSPLDHAMRDGSVLVTFFGDYSYAWLDHDQIIPFAPHFEEKSSKSKLPTFIEAVEEAIDELKKRAVLGLTCFCQGNFQPTRSEGLYEVDLSGYDPGAIYSSKQIKKSRDGFQPHGMLSFVKKLAKSPKSLQNVYWIINSAKVTAYRKAVFEENDESYDQAFEEFEKSDEAYNQACGVKASRSEDPVEFSKDGNQFTGTVGAQVEAAAPNGPRVSVTSTELADLQRNNSINMEKPSVDVALQKSGPAALHYEHMYETSVYCKMRRSGVPKVLDKSKISQALNVPIMITEEKLQNVKCPTLPFDASVLKNWEKSSDDQGDCSKESCRGETKRKRREESPPDDQGRKGKFQKDAFFDYLVTKSGEEADIIYCCKGEKHNKINDYGEELGNATGVLKHLKQFRSTFYEKENEKTYKKPTLLKCQDERMTRKEELRGLKSLHMTKKYGDHKPLTPQDGDDIDIDIQSTSSVQSEKFIEEPERKAEPTMLVLKFSPQTMLPTASELKAKFAYFGPFDETALCISWVLAECRIVFMNKSNAQAAYDYAVQNRTLFNSDVNYHLKDFDGSEKLMKESFDDIQYLEGESHHKSFQELPLQFDTEMKSSLPQENSKCRSDVEEEAYLKDNTDANSIVCDYTEVDVKVNGGSENSQVVLSEILCASSPVSSSIQYKHKVGSLDETVVAINAKYSMDERWKSHYQQYLSSVNSSDLSLQLANLFEKCNEILGGIEGSQEPFSSQSQLK</sequence>
<reference evidence="3 4" key="1">
    <citation type="journal article" date="2017" name="Genome Biol.">
        <title>New reference genome sequences of hot pepper reveal the massive evolution of plant disease-resistance genes by retroduplication.</title>
        <authorList>
            <person name="Kim S."/>
            <person name="Park J."/>
            <person name="Yeom S.I."/>
            <person name="Kim Y.M."/>
            <person name="Seo E."/>
            <person name="Kim K.T."/>
            <person name="Kim M.S."/>
            <person name="Lee J.M."/>
            <person name="Cheong K."/>
            <person name="Shin H.S."/>
            <person name="Kim S.B."/>
            <person name="Han K."/>
            <person name="Lee J."/>
            <person name="Park M."/>
            <person name="Lee H.A."/>
            <person name="Lee H.Y."/>
            <person name="Lee Y."/>
            <person name="Oh S."/>
            <person name="Lee J.H."/>
            <person name="Choi E."/>
            <person name="Choi E."/>
            <person name="Lee S.E."/>
            <person name="Jeon J."/>
            <person name="Kim H."/>
            <person name="Choi G."/>
            <person name="Song H."/>
            <person name="Lee J."/>
            <person name="Lee S.C."/>
            <person name="Kwon J.K."/>
            <person name="Lee H.Y."/>
            <person name="Koo N."/>
            <person name="Hong Y."/>
            <person name="Kim R.W."/>
            <person name="Kang W.H."/>
            <person name="Huh J.H."/>
            <person name="Kang B.C."/>
            <person name="Yang T.J."/>
            <person name="Lee Y.H."/>
            <person name="Bennetzen J.L."/>
            <person name="Choi D."/>
        </authorList>
    </citation>
    <scope>NUCLEOTIDE SEQUENCE [LARGE SCALE GENOMIC DNA]</scope>
    <source>
        <strain evidence="4">cv. PBC81</strain>
    </source>
</reference>
<dbReference type="PROSITE" id="PS50812">
    <property type="entry name" value="PWWP"/>
    <property type="match status" value="1"/>
</dbReference>
<dbReference type="InterPro" id="IPR052657">
    <property type="entry name" value="PDP_family_Arabidopsis"/>
</dbReference>
<gene>
    <name evidence="3" type="ORF">CQW23_26521</name>
</gene>
<reference evidence="4" key="2">
    <citation type="journal article" date="2017" name="J. Anim. Genet.">
        <title>Multiple reference genome sequences of hot pepper reveal the massive evolution of plant disease resistance genes by retroduplication.</title>
        <authorList>
            <person name="Kim S."/>
            <person name="Park J."/>
            <person name="Yeom S.-I."/>
            <person name="Kim Y.-M."/>
            <person name="Seo E."/>
            <person name="Kim K.-T."/>
            <person name="Kim M.-S."/>
            <person name="Lee J.M."/>
            <person name="Cheong K."/>
            <person name="Shin H.-S."/>
            <person name="Kim S.-B."/>
            <person name="Han K."/>
            <person name="Lee J."/>
            <person name="Park M."/>
            <person name="Lee H.-A."/>
            <person name="Lee H.-Y."/>
            <person name="Lee Y."/>
            <person name="Oh S."/>
            <person name="Lee J.H."/>
            <person name="Choi E."/>
            <person name="Choi E."/>
            <person name="Lee S.E."/>
            <person name="Jeon J."/>
            <person name="Kim H."/>
            <person name="Choi G."/>
            <person name="Song H."/>
            <person name="Lee J."/>
            <person name="Lee S.-C."/>
            <person name="Kwon J.-K."/>
            <person name="Lee H.-Y."/>
            <person name="Koo N."/>
            <person name="Hong Y."/>
            <person name="Kim R.W."/>
            <person name="Kang W.-H."/>
            <person name="Huh J.H."/>
            <person name="Kang B.-C."/>
            <person name="Yang T.-J."/>
            <person name="Lee Y.-H."/>
            <person name="Bennetzen J.L."/>
            <person name="Choi D."/>
        </authorList>
    </citation>
    <scope>NUCLEOTIDE SEQUENCE [LARGE SCALE GENOMIC DNA]</scope>
    <source>
        <strain evidence="4">cv. PBC81</strain>
    </source>
</reference>
<dbReference type="STRING" id="33114.A0A2G2VP32"/>
<organism evidence="3 4">
    <name type="scientific">Capsicum baccatum</name>
    <name type="common">Peruvian pepper</name>
    <dbReference type="NCBI Taxonomy" id="33114"/>
    <lineage>
        <taxon>Eukaryota</taxon>
        <taxon>Viridiplantae</taxon>
        <taxon>Streptophyta</taxon>
        <taxon>Embryophyta</taxon>
        <taxon>Tracheophyta</taxon>
        <taxon>Spermatophyta</taxon>
        <taxon>Magnoliopsida</taxon>
        <taxon>eudicotyledons</taxon>
        <taxon>Gunneridae</taxon>
        <taxon>Pentapetalae</taxon>
        <taxon>asterids</taxon>
        <taxon>lamiids</taxon>
        <taxon>Solanales</taxon>
        <taxon>Solanaceae</taxon>
        <taxon>Solanoideae</taxon>
        <taxon>Capsiceae</taxon>
        <taxon>Capsicum</taxon>
    </lineage>
</organism>
<feature type="region of interest" description="Disordered" evidence="1">
    <location>
        <begin position="83"/>
        <end position="111"/>
    </location>
</feature>
<dbReference type="InterPro" id="IPR000313">
    <property type="entry name" value="PWWP_dom"/>
</dbReference>
<dbReference type="EMBL" id="MLFT02000011">
    <property type="protein sequence ID" value="PHT34721.1"/>
    <property type="molecule type" value="Genomic_DNA"/>
</dbReference>
<dbReference type="Pfam" id="PF00855">
    <property type="entry name" value="PWWP"/>
    <property type="match status" value="1"/>
</dbReference>
<dbReference type="PANTHER" id="PTHR10688">
    <property type="entry name" value="PWWP DOMAIN-CONTAINING PROTEIN"/>
    <property type="match status" value="1"/>
</dbReference>
<dbReference type="OrthoDB" id="62853at2759"/>
<dbReference type="SUPFAM" id="SSF63748">
    <property type="entry name" value="Tudor/PWWP/MBT"/>
    <property type="match status" value="1"/>
</dbReference>
<evidence type="ECO:0000256" key="1">
    <source>
        <dbReference type="SAM" id="MobiDB-lite"/>
    </source>
</evidence>
<evidence type="ECO:0000313" key="3">
    <source>
        <dbReference type="EMBL" id="PHT34721.1"/>
    </source>
</evidence>
<feature type="domain" description="PWWP" evidence="2">
    <location>
        <begin position="265"/>
        <end position="326"/>
    </location>
</feature>
<dbReference type="Gene3D" id="2.30.30.140">
    <property type="match status" value="1"/>
</dbReference>